<dbReference type="InterPro" id="IPR038072">
    <property type="entry name" value="GspK_central_sf"/>
</dbReference>
<dbReference type="AlphaFoldDB" id="A0A2G1QJG3"/>
<dbReference type="EMBL" id="PDVP01000014">
    <property type="protein sequence ID" value="PHP65590.1"/>
    <property type="molecule type" value="Genomic_DNA"/>
</dbReference>
<keyword evidence="6" id="KW-0812">Transmembrane</keyword>
<dbReference type="OrthoDB" id="8216581at2"/>
<dbReference type="InterPro" id="IPR005628">
    <property type="entry name" value="GspK"/>
</dbReference>
<keyword evidence="4" id="KW-1003">Cell membrane</keyword>
<evidence type="ECO:0000259" key="11">
    <source>
        <dbReference type="Pfam" id="PF21687"/>
    </source>
</evidence>
<evidence type="ECO:0000256" key="7">
    <source>
        <dbReference type="ARBA" id="ARBA00022927"/>
    </source>
</evidence>
<feature type="region of interest" description="Disordered" evidence="10">
    <location>
        <begin position="145"/>
        <end position="165"/>
    </location>
</feature>
<dbReference type="GO" id="GO:0009306">
    <property type="term" value="P:protein secretion"/>
    <property type="evidence" value="ECO:0007669"/>
    <property type="project" value="InterPro"/>
</dbReference>
<comment type="similarity">
    <text evidence="2">Belongs to the GSP K family.</text>
</comment>
<dbReference type="PANTHER" id="PTHR38831">
    <property type="entry name" value="TYPE II SECRETION SYSTEM PROTEIN K"/>
    <property type="match status" value="1"/>
</dbReference>
<feature type="domain" description="T2SS protein K first SAM-like" evidence="11">
    <location>
        <begin position="106"/>
        <end position="194"/>
    </location>
</feature>
<dbReference type="Gene3D" id="1.10.40.60">
    <property type="entry name" value="EpsJ-like"/>
    <property type="match status" value="1"/>
</dbReference>
<sequence length="304" mass="32029">MNKPTGKTVGRTRGFILFTVLGTLSLLTAIMVSTRLNTASIVSETRMLTARHGLPSLAMSGFETAAAEIMARTDPAAQVSGSFADRQAGDTITGRFVNNAGRVDLNAAPPELLQAALAAAGVPVNDVVTLSGRIIDWRDDDGQRLTDGASESIDYGSNRNTGPRNKPFQSVLELAQVPGFDAGLVRQMMTRVTVGSGIPTVHPDLLSPDLLLNVPGILPTTRSRLQALVAVEGKSTDSVADIAGSDPVLGNLVSTAQSRGWHVTETISTSAGIVEIYEGDIALLANDPRPFRILSFSGPLDRID</sequence>
<evidence type="ECO:0000256" key="10">
    <source>
        <dbReference type="SAM" id="MobiDB-lite"/>
    </source>
</evidence>
<evidence type="ECO:0000256" key="9">
    <source>
        <dbReference type="ARBA" id="ARBA00023136"/>
    </source>
</evidence>
<keyword evidence="7" id="KW-0653">Protein transport</keyword>
<proteinExistence type="inferred from homology"/>
<evidence type="ECO:0000256" key="4">
    <source>
        <dbReference type="ARBA" id="ARBA00022475"/>
    </source>
</evidence>
<name>A0A2G1QJG3_9HYPH</name>
<keyword evidence="8" id="KW-1133">Transmembrane helix</keyword>
<comment type="subcellular location">
    <subcellularLocation>
        <location evidence="1">Cell inner membrane</location>
    </subcellularLocation>
</comment>
<evidence type="ECO:0000256" key="1">
    <source>
        <dbReference type="ARBA" id="ARBA00004533"/>
    </source>
</evidence>
<dbReference type="GO" id="GO:0005886">
    <property type="term" value="C:plasma membrane"/>
    <property type="evidence" value="ECO:0007669"/>
    <property type="project" value="UniProtKB-SubCell"/>
</dbReference>
<dbReference type="SUPFAM" id="SSF158544">
    <property type="entry name" value="GspK insert domain-like"/>
    <property type="match status" value="1"/>
</dbReference>
<dbReference type="RefSeq" id="WP_099307862.1">
    <property type="nucleotide sequence ID" value="NZ_PDVP01000014.1"/>
</dbReference>
<accession>A0A2G1QJG3</accession>
<dbReference type="Pfam" id="PF21687">
    <property type="entry name" value="T2SSK_1st"/>
    <property type="match status" value="1"/>
</dbReference>
<evidence type="ECO:0000256" key="6">
    <source>
        <dbReference type="ARBA" id="ARBA00022692"/>
    </source>
</evidence>
<dbReference type="PANTHER" id="PTHR38831:SF2">
    <property type="entry name" value="TYPE II SECRETION SYSTEM PROTEIN K"/>
    <property type="match status" value="1"/>
</dbReference>
<keyword evidence="5" id="KW-0997">Cell inner membrane</keyword>
<keyword evidence="13" id="KW-1185">Reference proteome</keyword>
<gene>
    <name evidence="12" type="ORF">CSC94_18530</name>
</gene>
<evidence type="ECO:0000256" key="3">
    <source>
        <dbReference type="ARBA" id="ARBA00022448"/>
    </source>
</evidence>
<reference evidence="12 13" key="1">
    <citation type="submission" date="2017-10" db="EMBL/GenBank/DDBJ databases">
        <title>Sedimentibacterium mangrovi gen. nov., sp. nov., a novel member of family Phyllobacteriacea isolated from mangrove sediment.</title>
        <authorList>
            <person name="Liao H."/>
            <person name="Tian Y."/>
        </authorList>
    </citation>
    <scope>NUCLEOTIDE SEQUENCE [LARGE SCALE GENOMIC DNA]</scope>
    <source>
        <strain evidence="12 13">X9-2-2</strain>
    </source>
</reference>
<dbReference type="InterPro" id="IPR049031">
    <property type="entry name" value="T2SSK_SAM-like_1st"/>
</dbReference>
<comment type="caution">
    <text evidence="12">The sequence shown here is derived from an EMBL/GenBank/DDBJ whole genome shotgun (WGS) entry which is preliminary data.</text>
</comment>
<protein>
    <recommendedName>
        <fullName evidence="11">T2SS protein K first SAM-like domain-containing protein</fullName>
    </recommendedName>
</protein>
<evidence type="ECO:0000313" key="12">
    <source>
        <dbReference type="EMBL" id="PHP65590.1"/>
    </source>
</evidence>
<evidence type="ECO:0000256" key="8">
    <source>
        <dbReference type="ARBA" id="ARBA00022989"/>
    </source>
</evidence>
<dbReference type="Proteomes" id="UP000221168">
    <property type="component" value="Unassembled WGS sequence"/>
</dbReference>
<evidence type="ECO:0000256" key="5">
    <source>
        <dbReference type="ARBA" id="ARBA00022519"/>
    </source>
</evidence>
<evidence type="ECO:0000256" key="2">
    <source>
        <dbReference type="ARBA" id="ARBA00007246"/>
    </source>
</evidence>
<organism evidence="12 13">
    <name type="scientific">Zhengella mangrovi</name>
    <dbReference type="NCBI Taxonomy" id="1982044"/>
    <lineage>
        <taxon>Bacteria</taxon>
        <taxon>Pseudomonadati</taxon>
        <taxon>Pseudomonadota</taxon>
        <taxon>Alphaproteobacteria</taxon>
        <taxon>Hyphomicrobiales</taxon>
        <taxon>Notoacmeibacteraceae</taxon>
        <taxon>Zhengella</taxon>
    </lineage>
</organism>
<keyword evidence="3" id="KW-0813">Transport</keyword>
<evidence type="ECO:0000313" key="13">
    <source>
        <dbReference type="Proteomes" id="UP000221168"/>
    </source>
</evidence>
<keyword evidence="9" id="KW-0472">Membrane</keyword>